<dbReference type="Pfam" id="PF11583">
    <property type="entry name" value="AurF"/>
    <property type="match status" value="1"/>
</dbReference>
<dbReference type="AlphaFoldDB" id="A0A7C9TL76"/>
<evidence type="ECO:0008006" key="3">
    <source>
        <dbReference type="Google" id="ProtNLM"/>
    </source>
</evidence>
<organism evidence="1 2">
    <name type="scientific">Ideonella livida</name>
    <dbReference type="NCBI Taxonomy" id="2707176"/>
    <lineage>
        <taxon>Bacteria</taxon>
        <taxon>Pseudomonadati</taxon>
        <taxon>Pseudomonadota</taxon>
        <taxon>Betaproteobacteria</taxon>
        <taxon>Burkholderiales</taxon>
        <taxon>Sphaerotilaceae</taxon>
        <taxon>Ideonella</taxon>
    </lineage>
</organism>
<evidence type="ECO:0000313" key="1">
    <source>
        <dbReference type="EMBL" id="NDY91825.1"/>
    </source>
</evidence>
<proteinExistence type="predicted"/>
<sequence length="315" mass="34878">MTDLQHLFGINAQSHVDTVHPRELAWPEAFGPAELAFLSDMAFEAPGHERGAVAYVAKELAQLAEIERHVSAVLTYVMAEMQAHAVPLSSGFALHDALSCFAAEELHHANMFYRYVRLLSGQDFGQPDNLFSQRVALYQGDDSPFVKLAALCASAYVGESVITVFERRAHALDPGRRHFFTQLLHAHGLDEARHVQTDHFVFEQVVPTFTLAERRRMQQILEATEALNAEVALRFQAHAQQTFGLDYTAGNRGHAVQLQLTQTFRRLVWGAPAAPGAPWPALRRVDDAMDDAGRRLIESFSASAVVHHAAGARHG</sequence>
<accession>A0A7C9TL76</accession>
<dbReference type="InterPro" id="IPR012348">
    <property type="entry name" value="RNR-like"/>
</dbReference>
<dbReference type="RefSeq" id="WP_163457678.1">
    <property type="nucleotide sequence ID" value="NZ_JAAGOH010000012.1"/>
</dbReference>
<dbReference type="InterPro" id="IPR009078">
    <property type="entry name" value="Ferritin-like_SF"/>
</dbReference>
<dbReference type="SUPFAM" id="SSF47240">
    <property type="entry name" value="Ferritin-like"/>
    <property type="match status" value="1"/>
</dbReference>
<dbReference type="InterPro" id="IPR025859">
    <property type="entry name" value="AurF/CmlI"/>
</dbReference>
<reference evidence="1 2" key="1">
    <citation type="submission" date="2020-02" db="EMBL/GenBank/DDBJ databases">
        <title>Ideonella bacterium strain TBM-1.</title>
        <authorList>
            <person name="Chen W.-M."/>
        </authorList>
    </citation>
    <scope>NUCLEOTIDE SEQUENCE [LARGE SCALE GENOMIC DNA]</scope>
    <source>
        <strain evidence="1 2">TBM-1</strain>
    </source>
</reference>
<protein>
    <recommendedName>
        <fullName evidence="3">Ferritin-like domain-containing protein</fullName>
    </recommendedName>
</protein>
<evidence type="ECO:0000313" key="2">
    <source>
        <dbReference type="Proteomes" id="UP000484255"/>
    </source>
</evidence>
<comment type="caution">
    <text evidence="1">The sequence shown here is derived from an EMBL/GenBank/DDBJ whole genome shotgun (WGS) entry which is preliminary data.</text>
</comment>
<dbReference type="Proteomes" id="UP000484255">
    <property type="component" value="Unassembled WGS sequence"/>
</dbReference>
<dbReference type="Gene3D" id="1.10.620.20">
    <property type="entry name" value="Ribonucleotide Reductase, subunit A"/>
    <property type="match status" value="1"/>
</dbReference>
<dbReference type="EMBL" id="JAAGOH010000012">
    <property type="protein sequence ID" value="NDY91825.1"/>
    <property type="molecule type" value="Genomic_DNA"/>
</dbReference>
<gene>
    <name evidence="1" type="ORF">G3A44_11575</name>
</gene>
<name>A0A7C9TL76_9BURK</name>
<dbReference type="GO" id="GO:0016491">
    <property type="term" value="F:oxidoreductase activity"/>
    <property type="evidence" value="ECO:0007669"/>
    <property type="project" value="InterPro"/>
</dbReference>
<keyword evidence="2" id="KW-1185">Reference proteome</keyword>